<evidence type="ECO:0000256" key="1">
    <source>
        <dbReference type="SAM" id="SignalP"/>
    </source>
</evidence>
<dbReference type="RefSeq" id="WP_284298081.1">
    <property type="nucleotide sequence ID" value="NZ_BSSV01000003.1"/>
</dbReference>
<keyword evidence="1" id="KW-0732">Signal</keyword>
<dbReference type="Proteomes" id="UP001157134">
    <property type="component" value="Unassembled WGS sequence"/>
</dbReference>
<dbReference type="NCBIfam" id="NF038123">
    <property type="entry name" value="NF038123_dom"/>
    <property type="match status" value="1"/>
</dbReference>
<gene>
    <name evidence="2" type="ORF">tloyanaT_19390</name>
</gene>
<evidence type="ECO:0008006" key="4">
    <source>
        <dbReference type="Google" id="ProtNLM"/>
    </source>
</evidence>
<protein>
    <recommendedName>
        <fullName evidence="4">Spondin domain-containing protein</fullName>
    </recommendedName>
</protein>
<keyword evidence="3" id="KW-1185">Reference proteome</keyword>
<organism evidence="2 3">
    <name type="scientific">Thalassotalea loyana</name>
    <dbReference type="NCBI Taxonomy" id="280483"/>
    <lineage>
        <taxon>Bacteria</taxon>
        <taxon>Pseudomonadati</taxon>
        <taxon>Pseudomonadota</taxon>
        <taxon>Gammaproteobacteria</taxon>
        <taxon>Alteromonadales</taxon>
        <taxon>Colwelliaceae</taxon>
        <taxon>Thalassotalea</taxon>
    </lineage>
</organism>
<evidence type="ECO:0000313" key="2">
    <source>
        <dbReference type="EMBL" id="GLX85687.1"/>
    </source>
</evidence>
<comment type="caution">
    <text evidence="2">The sequence shown here is derived from an EMBL/GenBank/DDBJ whole genome shotgun (WGS) entry which is preliminary data.</text>
</comment>
<accession>A0ABQ6HDN0</accession>
<proteinExistence type="predicted"/>
<dbReference type="PROSITE" id="PS51257">
    <property type="entry name" value="PROKAR_LIPOPROTEIN"/>
    <property type="match status" value="1"/>
</dbReference>
<sequence>MKRFPKLIKLGVVTSMFALLAACSDNDNDLPTPPTPPTPPAPAPVVYSYEVTVTNLTNAQPLSPVAVVLHNEGNLFNLGETASEALEVMAEGGDNSGLLEVSVALSAGSTEDPVMPGASATIEVMVEDTMPMHISLATMLVNTNDAFTGVNARSIADLEVGESISLVTSSYDAGTEANSEMMGTIPGPADGGEGYNAERDDRQDVVTMHSGVVSVDDGLSTSVLTQAHKFDNPTMRVVITRSQ</sequence>
<dbReference type="InterPro" id="IPR038678">
    <property type="entry name" value="Spondin_N_sf"/>
</dbReference>
<dbReference type="InterPro" id="IPR009465">
    <property type="entry name" value="Spondin_N"/>
</dbReference>
<dbReference type="Gene3D" id="2.60.40.2130">
    <property type="entry name" value="F-spondin domain"/>
    <property type="match status" value="1"/>
</dbReference>
<dbReference type="EMBL" id="BSSV01000003">
    <property type="protein sequence ID" value="GLX85687.1"/>
    <property type="molecule type" value="Genomic_DNA"/>
</dbReference>
<reference evidence="2 3" key="1">
    <citation type="submission" date="2023-03" db="EMBL/GenBank/DDBJ databases">
        <title>Thalassotalea loyana LMG 22536T draft genome sequence.</title>
        <authorList>
            <person name="Sawabe T."/>
        </authorList>
    </citation>
    <scope>NUCLEOTIDE SEQUENCE [LARGE SCALE GENOMIC DNA]</scope>
    <source>
        <strain evidence="2 3">LMG 22536</strain>
    </source>
</reference>
<evidence type="ECO:0000313" key="3">
    <source>
        <dbReference type="Proteomes" id="UP001157134"/>
    </source>
</evidence>
<feature type="signal peptide" evidence="1">
    <location>
        <begin position="1"/>
        <end position="21"/>
    </location>
</feature>
<feature type="chain" id="PRO_5045593874" description="Spondin domain-containing protein" evidence="1">
    <location>
        <begin position="22"/>
        <end position="243"/>
    </location>
</feature>
<name>A0ABQ6HDN0_9GAMM</name>